<dbReference type="InterPro" id="IPR020904">
    <property type="entry name" value="Sc_DH/Rdtase_CS"/>
</dbReference>
<evidence type="ECO:0000256" key="3">
    <source>
        <dbReference type="ARBA" id="ARBA00023002"/>
    </source>
</evidence>
<dbReference type="InterPro" id="IPR036291">
    <property type="entry name" value="NAD(P)-bd_dom_sf"/>
</dbReference>
<dbReference type="InParanoid" id="S8DUH0"/>
<dbReference type="GO" id="GO:0004806">
    <property type="term" value="F:triacylglycerol lipase activity"/>
    <property type="evidence" value="ECO:0007669"/>
    <property type="project" value="TreeGrafter"/>
</dbReference>
<dbReference type="FunCoup" id="S8DUH0">
    <property type="interactions" value="126"/>
</dbReference>
<name>S8DUH0_FOMSC</name>
<dbReference type="EMBL" id="KE504192">
    <property type="protein sequence ID" value="EPS96212.1"/>
    <property type="molecule type" value="Genomic_DNA"/>
</dbReference>
<gene>
    <name evidence="5" type="ORF">FOMPIDRAFT_1130923</name>
</gene>
<evidence type="ECO:0008006" key="7">
    <source>
        <dbReference type="Google" id="ProtNLM"/>
    </source>
</evidence>
<feature type="non-terminal residue" evidence="5">
    <location>
        <position position="254"/>
    </location>
</feature>
<organism evidence="5 6">
    <name type="scientific">Fomitopsis schrenkii</name>
    <name type="common">Brown rot fungus</name>
    <dbReference type="NCBI Taxonomy" id="2126942"/>
    <lineage>
        <taxon>Eukaryota</taxon>
        <taxon>Fungi</taxon>
        <taxon>Dikarya</taxon>
        <taxon>Basidiomycota</taxon>
        <taxon>Agaricomycotina</taxon>
        <taxon>Agaricomycetes</taxon>
        <taxon>Polyporales</taxon>
        <taxon>Fomitopsis</taxon>
    </lineage>
</organism>
<protein>
    <recommendedName>
        <fullName evidence="7">NAD-binding protein</fullName>
    </recommendedName>
</protein>
<dbReference type="PROSITE" id="PS00061">
    <property type="entry name" value="ADH_SHORT"/>
    <property type="match status" value="1"/>
</dbReference>
<dbReference type="GO" id="GO:0006654">
    <property type="term" value="P:phosphatidic acid biosynthetic process"/>
    <property type="evidence" value="ECO:0007669"/>
    <property type="project" value="TreeGrafter"/>
</dbReference>
<dbReference type="InterPro" id="IPR002347">
    <property type="entry name" value="SDR_fam"/>
</dbReference>
<evidence type="ECO:0000313" key="6">
    <source>
        <dbReference type="Proteomes" id="UP000015241"/>
    </source>
</evidence>
<dbReference type="STRING" id="743788.S8DUH0"/>
<dbReference type="GO" id="GO:0000140">
    <property type="term" value="F:acylglycerone-phosphate reductase (NADP+) activity"/>
    <property type="evidence" value="ECO:0007669"/>
    <property type="project" value="TreeGrafter"/>
</dbReference>
<dbReference type="GO" id="GO:0019433">
    <property type="term" value="P:triglyceride catabolic process"/>
    <property type="evidence" value="ECO:0007669"/>
    <property type="project" value="TreeGrafter"/>
</dbReference>
<dbReference type="HOGENOM" id="CLU_010194_2_9_1"/>
<sequence length="254" mass="27509">MPKSVLITGCSVGGIGHALAREFLAQGYRVFATARRVESMGDLEKDGAITLPLDVTDESAIRAVRESITATTGGTLDILVNNAGQSSLIPVIEQPMAEARAIMETNFFGPLCLTQQFVQLLIASGDGRVLNIASVGAVMPLPFCAVYNASKAALVSLSNTLRLELDPFGVKIITVMSGSVKTNIVKPHTLPEGSIYAPYEDIYQEKRVKPIMADAMAPEDYAREVVAETIKAHPKNWLWVGTHSSFCWFVDTFF</sequence>
<keyword evidence="2" id="KW-0521">NADP</keyword>
<evidence type="ECO:0000256" key="1">
    <source>
        <dbReference type="ARBA" id="ARBA00006484"/>
    </source>
</evidence>
<dbReference type="Proteomes" id="UP000015241">
    <property type="component" value="Unassembled WGS sequence"/>
</dbReference>
<keyword evidence="3" id="KW-0560">Oxidoreductase</keyword>
<dbReference type="AlphaFoldDB" id="S8DUH0"/>
<keyword evidence="6" id="KW-1185">Reference proteome</keyword>
<accession>S8DUH0</accession>
<reference evidence="5 6" key="1">
    <citation type="journal article" date="2012" name="Science">
        <title>The Paleozoic origin of enzymatic lignin decomposition reconstructed from 31 fungal genomes.</title>
        <authorList>
            <person name="Floudas D."/>
            <person name="Binder M."/>
            <person name="Riley R."/>
            <person name="Barry K."/>
            <person name="Blanchette R.A."/>
            <person name="Henrissat B."/>
            <person name="Martinez A.T."/>
            <person name="Otillar R."/>
            <person name="Spatafora J.W."/>
            <person name="Yadav J.S."/>
            <person name="Aerts A."/>
            <person name="Benoit I."/>
            <person name="Boyd A."/>
            <person name="Carlson A."/>
            <person name="Copeland A."/>
            <person name="Coutinho P.M."/>
            <person name="de Vries R.P."/>
            <person name="Ferreira P."/>
            <person name="Findley K."/>
            <person name="Foster B."/>
            <person name="Gaskell J."/>
            <person name="Glotzer D."/>
            <person name="Gorecki P."/>
            <person name="Heitman J."/>
            <person name="Hesse C."/>
            <person name="Hori C."/>
            <person name="Igarashi K."/>
            <person name="Jurgens J.A."/>
            <person name="Kallen N."/>
            <person name="Kersten P."/>
            <person name="Kohler A."/>
            <person name="Kuees U."/>
            <person name="Kumar T.K.A."/>
            <person name="Kuo A."/>
            <person name="LaButti K."/>
            <person name="Larrondo L.F."/>
            <person name="Lindquist E."/>
            <person name="Ling A."/>
            <person name="Lombard V."/>
            <person name="Lucas S."/>
            <person name="Lundell T."/>
            <person name="Martin R."/>
            <person name="McLaughlin D.J."/>
            <person name="Morgenstern I."/>
            <person name="Morin E."/>
            <person name="Murat C."/>
            <person name="Nagy L.G."/>
            <person name="Nolan M."/>
            <person name="Ohm R.A."/>
            <person name="Patyshakuliyeva A."/>
            <person name="Rokas A."/>
            <person name="Ruiz-Duenas F.J."/>
            <person name="Sabat G."/>
            <person name="Salamov A."/>
            <person name="Samejima M."/>
            <person name="Schmutz J."/>
            <person name="Slot J.C."/>
            <person name="St John F."/>
            <person name="Stenlid J."/>
            <person name="Sun H."/>
            <person name="Sun S."/>
            <person name="Syed K."/>
            <person name="Tsang A."/>
            <person name="Wiebenga A."/>
            <person name="Young D."/>
            <person name="Pisabarro A."/>
            <person name="Eastwood D.C."/>
            <person name="Martin F."/>
            <person name="Cullen D."/>
            <person name="Grigoriev I.V."/>
            <person name="Hibbett D.S."/>
        </authorList>
    </citation>
    <scope>NUCLEOTIDE SEQUENCE</scope>
    <source>
        <strain evidence="6">FP-58527</strain>
    </source>
</reference>
<dbReference type="GO" id="GO:0005811">
    <property type="term" value="C:lipid droplet"/>
    <property type="evidence" value="ECO:0007669"/>
    <property type="project" value="TreeGrafter"/>
</dbReference>
<evidence type="ECO:0000256" key="4">
    <source>
        <dbReference type="RuleBase" id="RU000363"/>
    </source>
</evidence>
<comment type="similarity">
    <text evidence="1 4">Belongs to the short-chain dehydrogenases/reductases (SDR) family.</text>
</comment>
<dbReference type="Pfam" id="PF00106">
    <property type="entry name" value="adh_short"/>
    <property type="match status" value="1"/>
</dbReference>
<dbReference type="PRINTS" id="PR00080">
    <property type="entry name" value="SDRFAMILY"/>
</dbReference>
<proteinExistence type="inferred from homology"/>
<dbReference type="SUPFAM" id="SSF51735">
    <property type="entry name" value="NAD(P)-binding Rossmann-fold domains"/>
    <property type="match status" value="1"/>
</dbReference>
<dbReference type="CDD" id="cd05374">
    <property type="entry name" value="17beta-HSD-like_SDR_c"/>
    <property type="match status" value="1"/>
</dbReference>
<dbReference type="eggNOG" id="KOG1209">
    <property type="taxonomic scope" value="Eukaryota"/>
</dbReference>
<dbReference type="OrthoDB" id="2102561at2759"/>
<dbReference type="PANTHER" id="PTHR44169">
    <property type="entry name" value="NADPH-DEPENDENT 1-ACYLDIHYDROXYACETONE PHOSPHATE REDUCTASE"/>
    <property type="match status" value="1"/>
</dbReference>
<dbReference type="GO" id="GO:0005783">
    <property type="term" value="C:endoplasmic reticulum"/>
    <property type="evidence" value="ECO:0007669"/>
    <property type="project" value="TreeGrafter"/>
</dbReference>
<dbReference type="PANTHER" id="PTHR44169:SF6">
    <property type="entry name" value="NADPH-DEPENDENT 1-ACYLDIHYDROXYACETONE PHOSPHATE REDUCTASE"/>
    <property type="match status" value="1"/>
</dbReference>
<dbReference type="PRINTS" id="PR00081">
    <property type="entry name" value="GDHRDH"/>
</dbReference>
<dbReference type="FunFam" id="3.40.50.720:FF:000261">
    <property type="entry name" value="NADPH-dependent 1-acyldihydroxyacetone phosphate reductase"/>
    <property type="match status" value="1"/>
</dbReference>
<evidence type="ECO:0000313" key="5">
    <source>
        <dbReference type="EMBL" id="EPS96212.1"/>
    </source>
</evidence>
<dbReference type="Gene3D" id="3.40.50.720">
    <property type="entry name" value="NAD(P)-binding Rossmann-like Domain"/>
    <property type="match status" value="1"/>
</dbReference>
<evidence type="ECO:0000256" key="2">
    <source>
        <dbReference type="ARBA" id="ARBA00022857"/>
    </source>
</evidence>